<dbReference type="PANTHER" id="PTHR30290">
    <property type="entry name" value="PERIPLASMIC BINDING COMPONENT OF ABC TRANSPORTER"/>
    <property type="match status" value="1"/>
</dbReference>
<feature type="compositionally biased region" description="Low complexity" evidence="4">
    <location>
        <begin position="43"/>
        <end position="59"/>
    </location>
</feature>
<evidence type="ECO:0000256" key="1">
    <source>
        <dbReference type="ARBA" id="ARBA00005695"/>
    </source>
</evidence>
<keyword evidence="3" id="KW-0732">Signal</keyword>
<dbReference type="Pfam" id="PF00496">
    <property type="entry name" value="SBP_bac_5"/>
    <property type="match status" value="1"/>
</dbReference>
<evidence type="ECO:0000259" key="5">
    <source>
        <dbReference type="Pfam" id="PF00496"/>
    </source>
</evidence>
<gene>
    <name evidence="6" type="primary">yliB</name>
    <name evidence="6" type="ORF">GCM10009021_27820</name>
</gene>
<dbReference type="AlphaFoldDB" id="A0A830GEE9"/>
<reference evidence="6 7" key="1">
    <citation type="journal article" date="2019" name="Int. J. Syst. Evol. Microbiol.">
        <title>The Global Catalogue of Microorganisms (GCM) 10K type strain sequencing project: providing services to taxonomists for standard genome sequencing and annotation.</title>
        <authorList>
            <consortium name="The Broad Institute Genomics Platform"/>
            <consortium name="The Broad Institute Genome Sequencing Center for Infectious Disease"/>
            <person name="Wu L."/>
            <person name="Ma J."/>
        </authorList>
    </citation>
    <scope>NUCLEOTIDE SEQUENCE [LARGE SCALE GENOMIC DNA]</scope>
    <source>
        <strain evidence="6 7">JCM 16331</strain>
    </source>
</reference>
<dbReference type="EMBL" id="BMOQ01000008">
    <property type="protein sequence ID" value="GGN24452.1"/>
    <property type="molecule type" value="Genomic_DNA"/>
</dbReference>
<dbReference type="CDD" id="cd00995">
    <property type="entry name" value="PBP2_NikA_DppA_OppA_like"/>
    <property type="match status" value="1"/>
</dbReference>
<name>A0A830GEE9_9EURY</name>
<dbReference type="InterPro" id="IPR000914">
    <property type="entry name" value="SBP_5_dom"/>
</dbReference>
<feature type="region of interest" description="Disordered" evidence="4">
    <location>
        <begin position="40"/>
        <end position="59"/>
    </location>
</feature>
<protein>
    <submittedName>
        <fullName evidence="6">Glutathione ABC transporter substrate-binding protein GsiB</fullName>
    </submittedName>
</protein>
<dbReference type="InterPro" id="IPR039424">
    <property type="entry name" value="SBP_5"/>
</dbReference>
<dbReference type="PIRSF" id="PIRSF002741">
    <property type="entry name" value="MppA"/>
    <property type="match status" value="1"/>
</dbReference>
<dbReference type="GO" id="GO:0042597">
    <property type="term" value="C:periplasmic space"/>
    <property type="evidence" value="ECO:0007669"/>
    <property type="project" value="UniProtKB-ARBA"/>
</dbReference>
<dbReference type="PROSITE" id="PS51257">
    <property type="entry name" value="PROKAR_LIPOPROTEIN"/>
    <property type="match status" value="1"/>
</dbReference>
<comment type="similarity">
    <text evidence="1">Belongs to the bacterial solute-binding protein 5 family.</text>
</comment>
<dbReference type="InterPro" id="IPR030678">
    <property type="entry name" value="Peptide/Ni-bd"/>
</dbReference>
<proteinExistence type="inferred from homology"/>
<sequence>MVMEFNKSDLEGPRINRRTATKLFAAAGLTSFAGCSSIGGDGDTTSDTTSKTTAASGGSVTAGWNTDTVEFLDPHYVDKGQEIALQSNIYSGLVKIGPDGGIVGDFAKDWSLPDSSTYVFDLHEPGTFHNGDTLDAAAVKASLERLMSLDDSPHLGKVQSIESITVEDETTLRISLSETIGPFISFMTRGPGRAGTIVNASVAEGNPDEYNRMPVGSGAFELTERESGQYLQLEAFDDYWGTDGEGNALPYVDSVRINLIPEPSTMWTALRGGEIQYSNQVPAQNAAQSESMDSVDIVGANPGAWYCVAPLCNDPAEVEWQQYASGNPNPTDKWQNEDLPTTDPKVREAISKAIDRETLVEHAHFGYAKPAHSVFNPSIAWLYEEEPDLGQYYDREAARSLLDDAGYTGDPRMSLSLLGVPTDERRMTVIQQMLSQVGIEVELNVQQESAFWDTLYRYENELVMYDGYVDIDPWMTLWKQLKTPVKEGSAGAWQANLYHNEEFDSLLEQDYHTSDQGERTDILRQAEELFIEDTAWVMTTFPLIPKGSAASFTGVGNQAGLSNFHTARMG</sequence>
<comment type="caution">
    <text evidence="6">The sequence shown here is derived from an EMBL/GenBank/DDBJ whole genome shotgun (WGS) entry which is preliminary data.</text>
</comment>
<evidence type="ECO:0000256" key="4">
    <source>
        <dbReference type="SAM" id="MobiDB-lite"/>
    </source>
</evidence>
<evidence type="ECO:0000313" key="7">
    <source>
        <dbReference type="Proteomes" id="UP000608850"/>
    </source>
</evidence>
<dbReference type="Gene3D" id="3.40.190.10">
    <property type="entry name" value="Periplasmic binding protein-like II"/>
    <property type="match status" value="1"/>
</dbReference>
<dbReference type="Gene3D" id="3.10.105.10">
    <property type="entry name" value="Dipeptide-binding Protein, Domain 3"/>
    <property type="match status" value="1"/>
</dbReference>
<dbReference type="GO" id="GO:1904680">
    <property type="term" value="F:peptide transmembrane transporter activity"/>
    <property type="evidence" value="ECO:0007669"/>
    <property type="project" value="TreeGrafter"/>
</dbReference>
<dbReference type="Proteomes" id="UP000608850">
    <property type="component" value="Unassembled WGS sequence"/>
</dbReference>
<dbReference type="SUPFAM" id="SSF53850">
    <property type="entry name" value="Periplasmic binding protein-like II"/>
    <property type="match status" value="1"/>
</dbReference>
<evidence type="ECO:0000313" key="6">
    <source>
        <dbReference type="EMBL" id="GGN24452.1"/>
    </source>
</evidence>
<dbReference type="PANTHER" id="PTHR30290:SF9">
    <property type="entry name" value="OLIGOPEPTIDE-BINDING PROTEIN APPA"/>
    <property type="match status" value="1"/>
</dbReference>
<keyword evidence="2" id="KW-0813">Transport</keyword>
<dbReference type="GO" id="GO:0043190">
    <property type="term" value="C:ATP-binding cassette (ABC) transporter complex"/>
    <property type="evidence" value="ECO:0007669"/>
    <property type="project" value="InterPro"/>
</dbReference>
<evidence type="ECO:0000256" key="3">
    <source>
        <dbReference type="ARBA" id="ARBA00022729"/>
    </source>
</evidence>
<organism evidence="6 7">
    <name type="scientific">Halarchaeum nitratireducens</name>
    <dbReference type="NCBI Taxonomy" id="489913"/>
    <lineage>
        <taxon>Archaea</taxon>
        <taxon>Methanobacteriati</taxon>
        <taxon>Methanobacteriota</taxon>
        <taxon>Stenosarchaea group</taxon>
        <taxon>Halobacteria</taxon>
        <taxon>Halobacteriales</taxon>
        <taxon>Halobacteriaceae</taxon>
    </lineage>
</organism>
<dbReference type="GO" id="GO:0015833">
    <property type="term" value="P:peptide transport"/>
    <property type="evidence" value="ECO:0007669"/>
    <property type="project" value="TreeGrafter"/>
</dbReference>
<evidence type="ECO:0000256" key="2">
    <source>
        <dbReference type="ARBA" id="ARBA00022448"/>
    </source>
</evidence>
<accession>A0A830GEE9</accession>
<keyword evidence="7" id="KW-1185">Reference proteome</keyword>
<feature type="domain" description="Solute-binding protein family 5" evidence="5">
    <location>
        <begin position="102"/>
        <end position="470"/>
    </location>
</feature>